<reference evidence="2" key="1">
    <citation type="submission" date="2016-10" db="EMBL/GenBank/DDBJ databases">
        <authorList>
            <person name="Varghese N."/>
            <person name="Submissions S."/>
        </authorList>
    </citation>
    <scope>NUCLEOTIDE SEQUENCE [LARGE SCALE GENOMIC DNA]</scope>
    <source>
        <strain evidence="2">SP</strain>
    </source>
</reference>
<dbReference type="AlphaFoldDB" id="A0A1H3K7B6"/>
<evidence type="ECO:0008006" key="3">
    <source>
        <dbReference type="Google" id="ProtNLM"/>
    </source>
</evidence>
<evidence type="ECO:0000313" key="2">
    <source>
        <dbReference type="Proteomes" id="UP000198935"/>
    </source>
</evidence>
<organism evidence="1 2">
    <name type="scientific">Evansella caseinilytica</name>
    <dbReference type="NCBI Taxonomy" id="1503961"/>
    <lineage>
        <taxon>Bacteria</taxon>
        <taxon>Bacillati</taxon>
        <taxon>Bacillota</taxon>
        <taxon>Bacilli</taxon>
        <taxon>Bacillales</taxon>
        <taxon>Bacillaceae</taxon>
        <taxon>Evansella</taxon>
    </lineage>
</organism>
<accession>A0A1H3K7B6</accession>
<keyword evidence="2" id="KW-1185">Reference proteome</keyword>
<dbReference type="Proteomes" id="UP000198935">
    <property type="component" value="Unassembled WGS sequence"/>
</dbReference>
<evidence type="ECO:0000313" key="1">
    <source>
        <dbReference type="EMBL" id="SDY48086.1"/>
    </source>
</evidence>
<dbReference type="EMBL" id="FNPI01000002">
    <property type="protein sequence ID" value="SDY48086.1"/>
    <property type="molecule type" value="Genomic_DNA"/>
</dbReference>
<name>A0A1H3K7B6_9BACI</name>
<sequence>MRTGHQQERFIHSASRLMDVNLHRFSEIDETADNYEIAAEFGLSLKEVKALKKRMERN</sequence>
<protein>
    <recommendedName>
        <fullName evidence="3">RNA polymerase subunit sigma-70</fullName>
    </recommendedName>
</protein>
<proteinExistence type="predicted"/>
<gene>
    <name evidence="1" type="ORF">SAMN05421736_10270</name>
</gene>